<dbReference type="Gene3D" id="3.40.710.10">
    <property type="entry name" value="DD-peptidase/beta-lactamase superfamily"/>
    <property type="match status" value="1"/>
</dbReference>
<sequence length="328" mass="36791">MPGFFFLRIIVIGLLTLIISPSFAQDLISKVDEYMQSQVNANQFSGSILMAQQGKVLVSKGYGMADQDKKITNTSATIFRLGSITKQFTATAIMQLQEKGKLNVQDPICNYFDNCPQAWKPIIIHHLLTHTSGIVNYTKLPQHKQLMSQPISVPKLIDLFINQPLEFTPGEKFDYSNSGYIVLGYIIEKVSGNTYEGYVRENLLNKIAMKHSGYEHESNDVPNRAVGYTTNEGKVEKALPIHMSYPYAAGALYSTVEDLYEWDQGLYSEKILSAKSLESMWTPISRLMGMGGSSMRLLAKSNFFMAVASMALPHPLCVFLRKWLSLLC</sequence>
<dbReference type="InterPro" id="IPR050491">
    <property type="entry name" value="AmpC-like"/>
</dbReference>
<protein>
    <submittedName>
        <fullName evidence="4">Beta-lactamase family protein</fullName>
    </submittedName>
</protein>
<keyword evidence="5" id="KW-1185">Reference proteome</keyword>
<reference evidence="4 5" key="1">
    <citation type="submission" date="2020-01" db="EMBL/GenBank/DDBJ databases">
        <authorList>
            <person name="Kim M.K."/>
        </authorList>
    </citation>
    <scope>NUCLEOTIDE SEQUENCE [LARGE SCALE GENOMIC DNA]</scope>
    <source>
        <strain evidence="4 5">172606-1</strain>
    </source>
</reference>
<name>A0A6C0GS36_9BACT</name>
<feature type="domain" description="Beta-lactamase-related" evidence="3">
    <location>
        <begin position="45"/>
        <end position="283"/>
    </location>
</feature>
<dbReference type="Proteomes" id="UP000480178">
    <property type="component" value="Chromosome"/>
</dbReference>
<dbReference type="Pfam" id="PF00144">
    <property type="entry name" value="Beta-lactamase"/>
    <property type="match status" value="1"/>
</dbReference>
<accession>A0A6C0GS36</accession>
<dbReference type="InterPro" id="IPR012338">
    <property type="entry name" value="Beta-lactam/transpept-like"/>
</dbReference>
<evidence type="ECO:0000313" key="5">
    <source>
        <dbReference type="Proteomes" id="UP000480178"/>
    </source>
</evidence>
<dbReference type="PANTHER" id="PTHR46825">
    <property type="entry name" value="D-ALANYL-D-ALANINE-CARBOXYPEPTIDASE/ENDOPEPTIDASE AMPH"/>
    <property type="match status" value="1"/>
</dbReference>
<evidence type="ECO:0000313" key="4">
    <source>
        <dbReference type="EMBL" id="QHT70879.1"/>
    </source>
</evidence>
<dbReference type="InterPro" id="IPR001466">
    <property type="entry name" value="Beta-lactam-related"/>
</dbReference>
<dbReference type="RefSeq" id="WP_162446827.1">
    <property type="nucleotide sequence ID" value="NZ_CP048222.1"/>
</dbReference>
<dbReference type="EMBL" id="CP048222">
    <property type="protein sequence ID" value="QHT70879.1"/>
    <property type="molecule type" value="Genomic_DNA"/>
</dbReference>
<keyword evidence="2" id="KW-0472">Membrane</keyword>
<evidence type="ECO:0000259" key="3">
    <source>
        <dbReference type="Pfam" id="PF00144"/>
    </source>
</evidence>
<proteinExistence type="predicted"/>
<dbReference type="SUPFAM" id="SSF56601">
    <property type="entry name" value="beta-lactamase/transpeptidase-like"/>
    <property type="match status" value="1"/>
</dbReference>
<evidence type="ECO:0000256" key="2">
    <source>
        <dbReference type="ARBA" id="ARBA00023136"/>
    </source>
</evidence>
<dbReference type="AlphaFoldDB" id="A0A6C0GS36"/>
<organism evidence="4 5">
    <name type="scientific">Rhodocytophaga rosea</name>
    <dbReference type="NCBI Taxonomy" id="2704465"/>
    <lineage>
        <taxon>Bacteria</taxon>
        <taxon>Pseudomonadati</taxon>
        <taxon>Bacteroidota</taxon>
        <taxon>Cytophagia</taxon>
        <taxon>Cytophagales</taxon>
        <taxon>Rhodocytophagaceae</taxon>
        <taxon>Rhodocytophaga</taxon>
    </lineage>
</organism>
<dbReference type="GO" id="GO:0016020">
    <property type="term" value="C:membrane"/>
    <property type="evidence" value="ECO:0007669"/>
    <property type="project" value="UniProtKB-SubCell"/>
</dbReference>
<dbReference type="PANTHER" id="PTHR46825:SF11">
    <property type="entry name" value="PENICILLIN-BINDING PROTEIN 4"/>
    <property type="match status" value="1"/>
</dbReference>
<gene>
    <name evidence="4" type="ORF">GXP67_31640</name>
</gene>
<comment type="subcellular location">
    <subcellularLocation>
        <location evidence="1">Membrane</location>
    </subcellularLocation>
</comment>
<evidence type="ECO:0000256" key="1">
    <source>
        <dbReference type="ARBA" id="ARBA00004370"/>
    </source>
</evidence>
<dbReference type="KEGG" id="rhoz:GXP67_31640"/>